<keyword evidence="1" id="KW-0677">Repeat</keyword>
<feature type="repeat" description="ANK" evidence="3">
    <location>
        <begin position="218"/>
        <end position="250"/>
    </location>
</feature>
<dbReference type="Xenbase" id="XB-GENE-493258">
    <property type="gene designation" value="nfkbid"/>
</dbReference>
<dbReference type="InterPro" id="IPR002110">
    <property type="entry name" value="Ankyrin_rpt"/>
</dbReference>
<sequence>MNSPPSTSRDCRPYYSTPQTVKKLLEQKRQQKSAQASASLVEFNQEPDAAGSFVQHPPQDDEALLFPRHGAHYNYPVLEDLYPSGPGALYGPERRYEAGRRDIPNCDPEMEVPFSTGAYAAAFSHDASWSGHPQAPYPAAGADPFLRVPGAAVPDMVPLDLEDARAEIQNLSPDQLLIRDEDGDTILHLYVARGLRCLSYAVAERYLQYGQLDTREHNGKSPLLVAAAANQPEIVYDLIMLGADVNASDWKGQTVLHVAATYGFSDVLRVLVSLQRQQNCDVESRNYDGLTPLHCAVISLNCAYNSKRLQPTQENQQQEREGMTCVQLLLQLGASCASQDIKSNKTVLHLAVQAGNIPLVKFLLNLPHTDLPALVNLKAHGNTALHMAAALPPHRSTEFLIQLLLSSGGDPSMRNLENEQPAHLVPPGEFTDQIKLLLKRRRVASSTRHQSSSSL</sequence>
<feature type="repeat" description="ANK" evidence="3">
    <location>
        <begin position="251"/>
        <end position="273"/>
    </location>
</feature>
<dbReference type="GO" id="GO:0010468">
    <property type="term" value="P:regulation of gene expression"/>
    <property type="evidence" value="ECO:0000318"/>
    <property type="project" value="GO_Central"/>
</dbReference>
<dbReference type="PROSITE" id="PS50297">
    <property type="entry name" value="ANK_REP_REGION"/>
    <property type="match status" value="4"/>
</dbReference>
<organism evidence="5 6">
    <name type="scientific">Xenopus tropicalis</name>
    <name type="common">Western clawed frog</name>
    <name type="synonym">Silurana tropicalis</name>
    <dbReference type="NCBI Taxonomy" id="8364"/>
    <lineage>
        <taxon>Eukaryota</taxon>
        <taxon>Metazoa</taxon>
        <taxon>Chordata</taxon>
        <taxon>Craniata</taxon>
        <taxon>Vertebrata</taxon>
        <taxon>Euteleostomi</taxon>
        <taxon>Amphibia</taxon>
        <taxon>Batrachia</taxon>
        <taxon>Anura</taxon>
        <taxon>Pipoidea</taxon>
        <taxon>Pipidae</taxon>
        <taxon>Xenopodinae</taxon>
        <taxon>Xenopus</taxon>
        <taxon>Silurana</taxon>
    </lineage>
</organism>
<evidence type="ECO:0000256" key="1">
    <source>
        <dbReference type="ARBA" id="ARBA00022737"/>
    </source>
</evidence>
<evidence type="ECO:0000256" key="3">
    <source>
        <dbReference type="PROSITE-ProRule" id="PRU00023"/>
    </source>
</evidence>
<keyword evidence="5" id="KW-1185">Reference proteome</keyword>
<evidence type="ECO:0000256" key="4">
    <source>
        <dbReference type="SAM" id="MobiDB-lite"/>
    </source>
</evidence>
<feature type="region of interest" description="Disordered" evidence="4">
    <location>
        <begin position="25"/>
        <end position="44"/>
    </location>
</feature>
<feature type="repeat" description="ANK" evidence="3">
    <location>
        <begin position="343"/>
        <end position="365"/>
    </location>
</feature>
<dbReference type="Gene3D" id="1.25.40.20">
    <property type="entry name" value="Ankyrin repeat-containing domain"/>
    <property type="match status" value="1"/>
</dbReference>
<reference evidence="6" key="1">
    <citation type="submission" date="2025-08" db="UniProtKB">
        <authorList>
            <consortium name="RefSeq"/>
        </authorList>
    </citation>
    <scope>IDENTIFICATION</scope>
    <source>
        <strain evidence="6">Nigerian</strain>
        <tissue evidence="6">Liver and blood</tissue>
    </source>
</reference>
<gene>
    <name evidence="6 7" type="primary">nfkbid</name>
</gene>
<accession>A0A8J1JXN5</accession>
<dbReference type="OrthoDB" id="194358at2759"/>
<dbReference type="PROSITE" id="PS50088">
    <property type="entry name" value="ANK_REPEAT"/>
    <property type="match status" value="4"/>
</dbReference>
<proteinExistence type="predicted"/>
<dbReference type="PANTHER" id="PTHR24124">
    <property type="entry name" value="ANKYRIN REPEAT FAMILY A"/>
    <property type="match status" value="1"/>
</dbReference>
<keyword evidence="2 3" id="KW-0040">ANK repeat</keyword>
<dbReference type="AlphaFoldDB" id="A0A8J1JXN5"/>
<dbReference type="GO" id="GO:0005634">
    <property type="term" value="C:nucleus"/>
    <property type="evidence" value="ECO:0000318"/>
    <property type="project" value="GO_Central"/>
</dbReference>
<evidence type="ECO:0000313" key="5">
    <source>
        <dbReference type="Proteomes" id="UP000008143"/>
    </source>
</evidence>
<dbReference type="PRINTS" id="PR01415">
    <property type="entry name" value="ANKYRIN"/>
</dbReference>
<dbReference type="CTD" id="84807"/>
<dbReference type="InterPro" id="IPR036770">
    <property type="entry name" value="Ankyrin_rpt-contain_sf"/>
</dbReference>
<feature type="repeat" description="ANK" evidence="3">
    <location>
        <begin position="380"/>
        <end position="416"/>
    </location>
</feature>
<dbReference type="Proteomes" id="UP000008143">
    <property type="component" value="Chromosome 7"/>
</dbReference>
<evidence type="ECO:0000313" key="6">
    <source>
        <dbReference type="RefSeq" id="XP_031761795.1"/>
    </source>
</evidence>
<dbReference type="GeneID" id="100494459"/>
<dbReference type="FunFam" id="1.25.40.20:FF:000097">
    <property type="entry name" value="NF-kappa-B inhibitor zeta isoform X1"/>
    <property type="match status" value="1"/>
</dbReference>
<dbReference type="SMART" id="SM00248">
    <property type="entry name" value="ANK"/>
    <property type="match status" value="6"/>
</dbReference>
<dbReference type="SUPFAM" id="SSF48403">
    <property type="entry name" value="Ankyrin repeat"/>
    <property type="match status" value="1"/>
</dbReference>
<dbReference type="KEGG" id="xtr:100494459"/>
<protein>
    <submittedName>
        <fullName evidence="6">NF-kappa-B inhibitor delta</fullName>
    </submittedName>
</protein>
<dbReference type="RefSeq" id="XP_031761795.1">
    <property type="nucleotide sequence ID" value="XM_031905935.1"/>
</dbReference>
<dbReference type="OMA" id="CSFPLGM"/>
<name>A0A8J1JXN5_XENTR</name>
<dbReference type="Pfam" id="PF12796">
    <property type="entry name" value="Ank_2"/>
    <property type="match status" value="2"/>
</dbReference>
<evidence type="ECO:0000256" key="2">
    <source>
        <dbReference type="ARBA" id="ARBA00023043"/>
    </source>
</evidence>
<evidence type="ECO:0000313" key="7">
    <source>
        <dbReference type="Xenbase" id="XB-GENE-493258"/>
    </source>
</evidence>
<dbReference type="AGR" id="Xenbase:XB-GENE-493258"/>
<dbReference type="PANTHER" id="PTHR24124:SF7">
    <property type="entry name" value="NF-KAPPA-B INHIBITOR DELTA"/>
    <property type="match status" value="1"/>
</dbReference>